<organism evidence="1 2">
    <name type="scientific">Rubus argutus</name>
    <name type="common">Southern blackberry</name>
    <dbReference type="NCBI Taxonomy" id="59490"/>
    <lineage>
        <taxon>Eukaryota</taxon>
        <taxon>Viridiplantae</taxon>
        <taxon>Streptophyta</taxon>
        <taxon>Embryophyta</taxon>
        <taxon>Tracheophyta</taxon>
        <taxon>Spermatophyta</taxon>
        <taxon>Magnoliopsida</taxon>
        <taxon>eudicotyledons</taxon>
        <taxon>Gunneridae</taxon>
        <taxon>Pentapetalae</taxon>
        <taxon>rosids</taxon>
        <taxon>fabids</taxon>
        <taxon>Rosales</taxon>
        <taxon>Rosaceae</taxon>
        <taxon>Rosoideae</taxon>
        <taxon>Rosoideae incertae sedis</taxon>
        <taxon>Rubus</taxon>
    </lineage>
</organism>
<accession>A0AAW1WVG6</accession>
<keyword evidence="2" id="KW-1185">Reference proteome</keyword>
<dbReference type="PANTHER" id="PTHR39244:SF5">
    <property type="entry name" value="NATTERIN-3-LIKE"/>
    <property type="match status" value="1"/>
</dbReference>
<dbReference type="AlphaFoldDB" id="A0AAW1WVG6"/>
<gene>
    <name evidence="1" type="ORF">M0R45_025869</name>
</gene>
<evidence type="ECO:0000313" key="1">
    <source>
        <dbReference type="EMBL" id="KAK9928749.1"/>
    </source>
</evidence>
<protein>
    <submittedName>
        <fullName evidence="1">Uncharacterized protein</fullName>
    </submittedName>
</protein>
<proteinExistence type="predicted"/>
<dbReference type="InterPro" id="IPR036242">
    <property type="entry name" value="Agglutinin_dom_sf"/>
</dbReference>
<dbReference type="Proteomes" id="UP001457282">
    <property type="component" value="Unassembled WGS sequence"/>
</dbReference>
<reference evidence="1 2" key="1">
    <citation type="journal article" date="2023" name="G3 (Bethesda)">
        <title>A chromosome-length genome assembly and annotation of blackberry (Rubus argutus, cv. 'Hillquist').</title>
        <authorList>
            <person name="Bruna T."/>
            <person name="Aryal R."/>
            <person name="Dudchenko O."/>
            <person name="Sargent D.J."/>
            <person name="Mead D."/>
            <person name="Buti M."/>
            <person name="Cavallini A."/>
            <person name="Hytonen T."/>
            <person name="Andres J."/>
            <person name="Pham M."/>
            <person name="Weisz D."/>
            <person name="Mascagni F."/>
            <person name="Usai G."/>
            <person name="Natali L."/>
            <person name="Bassil N."/>
            <person name="Fernandez G.E."/>
            <person name="Lomsadze A."/>
            <person name="Armour M."/>
            <person name="Olukolu B."/>
            <person name="Poorten T."/>
            <person name="Britton C."/>
            <person name="Davik J."/>
            <person name="Ashrafi H."/>
            <person name="Aiden E.L."/>
            <person name="Borodovsky M."/>
            <person name="Worthington M."/>
        </authorList>
    </citation>
    <scope>NUCLEOTIDE SEQUENCE [LARGE SCALE GENOMIC DNA]</scope>
    <source>
        <strain evidence="1">PI 553951</strain>
    </source>
</reference>
<dbReference type="PANTHER" id="PTHR39244">
    <property type="entry name" value="NATTERIN-4"/>
    <property type="match status" value="1"/>
</dbReference>
<dbReference type="Gene3D" id="2.80.10.50">
    <property type="match status" value="1"/>
</dbReference>
<comment type="caution">
    <text evidence="1">The sequence shown here is derived from an EMBL/GenBank/DDBJ whole genome shotgun (WGS) entry which is preliminary data.</text>
</comment>
<dbReference type="InterPro" id="IPR053237">
    <property type="entry name" value="Natterin_C"/>
</dbReference>
<dbReference type="SUPFAM" id="SSF50382">
    <property type="entry name" value="Agglutinin"/>
    <property type="match status" value="1"/>
</dbReference>
<name>A0AAW1WVG6_RUBAR</name>
<evidence type="ECO:0000313" key="2">
    <source>
        <dbReference type="Proteomes" id="UP001457282"/>
    </source>
</evidence>
<dbReference type="EMBL" id="JBEDUW010000005">
    <property type="protein sequence ID" value="KAK9928749.1"/>
    <property type="molecule type" value="Genomic_DNA"/>
</dbReference>
<sequence>MSFILPPAKFEVLTANTGRGLVHIKMLSQQKVLASEGPRQASSTQENVGIMEIIDYQSLLTLPRHVSFKGPNGKYLGTVVLNHLGLALQFLAFDYTSKGRPETWFEVSTDGHGRAQFLSRHTKTFWRFGGLTIGFCLI</sequence>